<sequence length="467" mass="51642">MHADLSRINFRPERGYSAVVAQQGRVQLDSDANEQALIQLHEQRTVLTDLIGPHGGPVDATGFGIERIAGPHGLSDLAIGGGRYYVGGIRCDAYRPTPGEAVPDEDEPVPPVEQPSSWTYWDQPDGFRDPELPADRLPDEPYLVYLKVWERIVTAAEDPQLREVALGAAAPDTSARVKVVWQVLALPAADLGVTNADAPADAVREAFEEWNRLQRARPPLLAARSKRPADADTDPCLVHPEARYRGPENQLYRVEIHEGGAESGATFKWSRENGSVVFPIDEVDGTWVALASLGGDEKLDLDVGDLVEVVDTAYASRLEPDPLLRVEELDLPERRVRLSAEPEAGRDARLHPFLRRWDQREGSRQPGAPTRPMRGGAIPVEEGRWLRLEDGVEVHFKRTDPGRPAYRTGDHWLIPARTATGDVEWPTDAGSRPLLREPTGIFVQYAPLAWVAGEQQIVDLRLTFGLT</sequence>
<dbReference type="Pfam" id="PF20129">
    <property type="entry name" value="DUF6519"/>
    <property type="match status" value="2"/>
</dbReference>
<evidence type="ECO:0000313" key="2">
    <source>
        <dbReference type="EMBL" id="GAA3357333.1"/>
    </source>
</evidence>
<feature type="region of interest" description="Disordered" evidence="1">
    <location>
        <begin position="96"/>
        <end position="133"/>
    </location>
</feature>
<evidence type="ECO:0000313" key="3">
    <source>
        <dbReference type="Proteomes" id="UP001500483"/>
    </source>
</evidence>
<dbReference type="EMBL" id="BAAAYK010000038">
    <property type="protein sequence ID" value="GAA3357333.1"/>
    <property type="molecule type" value="Genomic_DNA"/>
</dbReference>
<gene>
    <name evidence="2" type="ORF">GCM10020366_24940</name>
</gene>
<name>A0ABP6RPR1_9PSEU</name>
<dbReference type="RefSeq" id="WP_344926380.1">
    <property type="nucleotide sequence ID" value="NZ_BAAAYK010000038.1"/>
</dbReference>
<evidence type="ECO:0008006" key="4">
    <source>
        <dbReference type="Google" id="ProtNLM"/>
    </source>
</evidence>
<organism evidence="2 3">
    <name type="scientific">Saccharopolyspora gregorii</name>
    <dbReference type="NCBI Taxonomy" id="33914"/>
    <lineage>
        <taxon>Bacteria</taxon>
        <taxon>Bacillati</taxon>
        <taxon>Actinomycetota</taxon>
        <taxon>Actinomycetes</taxon>
        <taxon>Pseudonocardiales</taxon>
        <taxon>Pseudonocardiaceae</taxon>
        <taxon>Saccharopolyspora</taxon>
    </lineage>
</organism>
<comment type="caution">
    <text evidence="2">The sequence shown here is derived from an EMBL/GenBank/DDBJ whole genome shotgun (WGS) entry which is preliminary data.</text>
</comment>
<keyword evidence="3" id="KW-1185">Reference proteome</keyword>
<protein>
    <recommendedName>
        <fullName evidence="4">DUF4237 domain-containing protein</fullName>
    </recommendedName>
</protein>
<dbReference type="Proteomes" id="UP001500483">
    <property type="component" value="Unassembled WGS sequence"/>
</dbReference>
<proteinExistence type="predicted"/>
<evidence type="ECO:0000256" key="1">
    <source>
        <dbReference type="SAM" id="MobiDB-lite"/>
    </source>
</evidence>
<dbReference type="InterPro" id="IPR045392">
    <property type="entry name" value="DUF6519"/>
</dbReference>
<reference evidence="3" key="1">
    <citation type="journal article" date="2019" name="Int. J. Syst. Evol. Microbiol.">
        <title>The Global Catalogue of Microorganisms (GCM) 10K type strain sequencing project: providing services to taxonomists for standard genome sequencing and annotation.</title>
        <authorList>
            <consortium name="The Broad Institute Genomics Platform"/>
            <consortium name="The Broad Institute Genome Sequencing Center for Infectious Disease"/>
            <person name="Wu L."/>
            <person name="Ma J."/>
        </authorList>
    </citation>
    <scope>NUCLEOTIDE SEQUENCE [LARGE SCALE GENOMIC DNA]</scope>
    <source>
        <strain evidence="3">JCM 9687</strain>
    </source>
</reference>
<accession>A0ABP6RPR1</accession>